<evidence type="ECO:0000313" key="7">
    <source>
        <dbReference type="EMBL" id="GAN00598.1"/>
    </source>
</evidence>
<evidence type="ECO:0000256" key="4">
    <source>
        <dbReference type="PROSITE-ProRule" id="PRU00146"/>
    </source>
</evidence>
<keyword evidence="2 4" id="KW-0863">Zinc-finger</keyword>
<feature type="region of interest" description="Disordered" evidence="5">
    <location>
        <begin position="332"/>
        <end position="366"/>
    </location>
</feature>
<sequence length="511" mass="56883">MSTVNKAVDGKSEFYPTVLSQSFADAMPVCSTSSNFWDAFVLQQQQQQLGQNYHTFNKPIGNISQDIHHEYNPDAALLAVSAPQRLGIHDLVIAPNLSLFMPCHQKSVIKDDVFLAQPSSHHVDIDDNASLSSHSTLSSFQPSVASPYCLSPVSSPTHFLYNHEPLFEGGIIETEDRPLLGYDGEDEDHGDFLSAMTGPTLKQQEQSLPTGGDLVWLKLLNAFHADVTSDILASSETAIEDDKDSLGLSNLFSESDLDDYVFTNNIVPGSTNNKRKRVTKAKSSSTTTKTAAAAKKPSQKRQRKNKPTAKRQLKMKVHEEVLVTVSTDAEFIQKPTSSSDNKEEYDVMDQNKETSSHRQLTGSAVSDDNSTVFQQLTDASVDWCRYCGTTEGVNWRPGPWGKRTLCNKHGCDYKGYGLASRLPRLDLSAYMDENIEDRIRPIVQEFCLVCQCPDQVENNQLVHCQGGCSRAYHRQCHKPLTKADPSAPWYCGELCKENRQLKKVGMYKYLG</sequence>
<feature type="domain" description="PHD-type" evidence="6">
    <location>
        <begin position="444"/>
        <end position="497"/>
    </location>
</feature>
<evidence type="ECO:0000256" key="1">
    <source>
        <dbReference type="ARBA" id="ARBA00022723"/>
    </source>
</evidence>
<dbReference type="Gene3D" id="3.30.50.10">
    <property type="entry name" value="Erythroid Transcription Factor GATA-1, subunit A"/>
    <property type="match status" value="1"/>
</dbReference>
<gene>
    <name evidence="7" type="ORF">MAM1_0001d00020</name>
</gene>
<name>A0A0C9MF24_9FUNG</name>
<feature type="compositionally biased region" description="Basic residues" evidence="5">
    <location>
        <begin position="297"/>
        <end position="313"/>
    </location>
</feature>
<evidence type="ECO:0000313" key="8">
    <source>
        <dbReference type="Proteomes" id="UP000053815"/>
    </source>
</evidence>
<dbReference type="GO" id="GO:0006355">
    <property type="term" value="P:regulation of DNA-templated transcription"/>
    <property type="evidence" value="ECO:0007669"/>
    <property type="project" value="InterPro"/>
</dbReference>
<protein>
    <recommendedName>
        <fullName evidence="6">PHD-type domain-containing protein</fullName>
    </recommendedName>
</protein>
<reference evidence="7" key="1">
    <citation type="submission" date="2014-09" db="EMBL/GenBank/DDBJ databases">
        <title>Draft genome sequence of an oleaginous Mucoromycotina fungus Mucor ambiguus NBRC6742.</title>
        <authorList>
            <person name="Takeda I."/>
            <person name="Yamane N."/>
            <person name="Morita T."/>
            <person name="Tamano K."/>
            <person name="Machida M."/>
            <person name="Baker S."/>
            <person name="Koike H."/>
        </authorList>
    </citation>
    <scope>NUCLEOTIDE SEQUENCE</scope>
    <source>
        <strain evidence="7">NBRC 6742</strain>
    </source>
</reference>
<dbReference type="Gene3D" id="3.30.40.10">
    <property type="entry name" value="Zinc/RING finger domain, C3HC4 (zinc finger)"/>
    <property type="match status" value="1"/>
</dbReference>
<dbReference type="EMBL" id="DF836290">
    <property type="protein sequence ID" value="GAN00598.1"/>
    <property type="molecule type" value="Genomic_DNA"/>
</dbReference>
<dbReference type="OrthoDB" id="5863171at2759"/>
<evidence type="ECO:0000256" key="5">
    <source>
        <dbReference type="SAM" id="MobiDB-lite"/>
    </source>
</evidence>
<feature type="compositionally biased region" description="Polar residues" evidence="5">
    <location>
        <begin position="357"/>
        <end position="366"/>
    </location>
</feature>
<dbReference type="STRING" id="91626.A0A0C9MF24"/>
<feature type="compositionally biased region" description="Basic and acidic residues" evidence="5">
    <location>
        <begin position="340"/>
        <end position="356"/>
    </location>
</feature>
<keyword evidence="8" id="KW-1185">Reference proteome</keyword>
<proteinExistence type="predicted"/>
<evidence type="ECO:0000256" key="2">
    <source>
        <dbReference type="ARBA" id="ARBA00022771"/>
    </source>
</evidence>
<dbReference type="InterPro" id="IPR011011">
    <property type="entry name" value="Znf_FYVE_PHD"/>
</dbReference>
<evidence type="ECO:0000259" key="6">
    <source>
        <dbReference type="PROSITE" id="PS50016"/>
    </source>
</evidence>
<dbReference type="GO" id="GO:0008270">
    <property type="term" value="F:zinc ion binding"/>
    <property type="evidence" value="ECO:0007669"/>
    <property type="project" value="UniProtKB-KW"/>
</dbReference>
<dbReference type="PROSITE" id="PS50016">
    <property type="entry name" value="ZF_PHD_2"/>
    <property type="match status" value="1"/>
</dbReference>
<dbReference type="InterPro" id="IPR019787">
    <property type="entry name" value="Znf_PHD-finger"/>
</dbReference>
<dbReference type="Proteomes" id="UP000053815">
    <property type="component" value="Unassembled WGS sequence"/>
</dbReference>
<dbReference type="SUPFAM" id="SSF57903">
    <property type="entry name" value="FYVE/PHD zinc finger"/>
    <property type="match status" value="1"/>
</dbReference>
<organism evidence="7">
    <name type="scientific">Mucor ambiguus</name>
    <dbReference type="NCBI Taxonomy" id="91626"/>
    <lineage>
        <taxon>Eukaryota</taxon>
        <taxon>Fungi</taxon>
        <taxon>Fungi incertae sedis</taxon>
        <taxon>Mucoromycota</taxon>
        <taxon>Mucoromycotina</taxon>
        <taxon>Mucoromycetes</taxon>
        <taxon>Mucorales</taxon>
        <taxon>Mucorineae</taxon>
        <taxon>Mucoraceae</taxon>
        <taxon>Mucor</taxon>
    </lineage>
</organism>
<accession>A0A0C9MF24</accession>
<dbReference type="InterPro" id="IPR013088">
    <property type="entry name" value="Znf_NHR/GATA"/>
</dbReference>
<dbReference type="AlphaFoldDB" id="A0A0C9MF24"/>
<keyword evidence="1" id="KW-0479">Metal-binding</keyword>
<feature type="compositionally biased region" description="Low complexity" evidence="5">
    <location>
        <begin position="281"/>
        <end position="296"/>
    </location>
</feature>
<feature type="region of interest" description="Disordered" evidence="5">
    <location>
        <begin position="266"/>
        <end position="313"/>
    </location>
</feature>
<keyword evidence="3" id="KW-0862">Zinc</keyword>
<dbReference type="InterPro" id="IPR013083">
    <property type="entry name" value="Znf_RING/FYVE/PHD"/>
</dbReference>
<evidence type="ECO:0000256" key="3">
    <source>
        <dbReference type="ARBA" id="ARBA00022833"/>
    </source>
</evidence>